<dbReference type="Proteomes" id="UP000887013">
    <property type="component" value="Unassembled WGS sequence"/>
</dbReference>
<dbReference type="EMBL" id="BMAW01091891">
    <property type="protein sequence ID" value="GFS52121.1"/>
    <property type="molecule type" value="Genomic_DNA"/>
</dbReference>
<organism evidence="1 2">
    <name type="scientific">Nephila pilipes</name>
    <name type="common">Giant wood spider</name>
    <name type="synonym">Nephila maculata</name>
    <dbReference type="NCBI Taxonomy" id="299642"/>
    <lineage>
        <taxon>Eukaryota</taxon>
        <taxon>Metazoa</taxon>
        <taxon>Ecdysozoa</taxon>
        <taxon>Arthropoda</taxon>
        <taxon>Chelicerata</taxon>
        <taxon>Arachnida</taxon>
        <taxon>Araneae</taxon>
        <taxon>Araneomorphae</taxon>
        <taxon>Entelegynae</taxon>
        <taxon>Araneoidea</taxon>
        <taxon>Nephilidae</taxon>
        <taxon>Nephila</taxon>
    </lineage>
</organism>
<sequence>MDSKPKLMRQLDIGSMNTKEMGCYLGDERLLYSYGVHVTTENGCEGHCMAGMALCAFLSMTKLRPVCEDGLIGRIN</sequence>
<accession>A0A8X6IMM3</accession>
<proteinExistence type="predicted"/>
<evidence type="ECO:0000313" key="2">
    <source>
        <dbReference type="Proteomes" id="UP000887013"/>
    </source>
</evidence>
<reference evidence="1" key="1">
    <citation type="submission" date="2020-08" db="EMBL/GenBank/DDBJ databases">
        <title>Multicomponent nature underlies the extraordinary mechanical properties of spider dragline silk.</title>
        <authorList>
            <person name="Kono N."/>
            <person name="Nakamura H."/>
            <person name="Mori M."/>
            <person name="Yoshida Y."/>
            <person name="Ohtoshi R."/>
            <person name="Malay A.D."/>
            <person name="Moran D.A.P."/>
            <person name="Tomita M."/>
            <person name="Numata K."/>
            <person name="Arakawa K."/>
        </authorList>
    </citation>
    <scope>NUCLEOTIDE SEQUENCE</scope>
</reference>
<evidence type="ECO:0000313" key="1">
    <source>
        <dbReference type="EMBL" id="GFS52121.1"/>
    </source>
</evidence>
<comment type="caution">
    <text evidence="1">The sequence shown here is derived from an EMBL/GenBank/DDBJ whole genome shotgun (WGS) entry which is preliminary data.</text>
</comment>
<name>A0A8X6IMM3_NEPPI</name>
<keyword evidence="2" id="KW-1185">Reference proteome</keyword>
<protein>
    <submittedName>
        <fullName evidence="1">Uncharacterized protein</fullName>
    </submittedName>
</protein>
<gene>
    <name evidence="1" type="ORF">NPIL_284891</name>
</gene>
<dbReference type="AlphaFoldDB" id="A0A8X6IMM3"/>